<feature type="compositionally biased region" description="Acidic residues" evidence="4">
    <location>
        <begin position="9"/>
        <end position="19"/>
    </location>
</feature>
<dbReference type="InParanoid" id="B0VZU9"/>
<dbReference type="GO" id="GO:0032434">
    <property type="term" value="P:regulation of proteasomal ubiquitin-dependent protein catabolic process"/>
    <property type="evidence" value="ECO:0007669"/>
    <property type="project" value="TreeGrafter"/>
</dbReference>
<feature type="domain" description="E3 UFM1-protein ligase 1-like N-terminal" evidence="5">
    <location>
        <begin position="224"/>
        <end position="283"/>
    </location>
</feature>
<dbReference type="STRING" id="7176.B0VZU9"/>
<evidence type="ECO:0000256" key="3">
    <source>
        <dbReference type="ARBA" id="ARBA00030452"/>
    </source>
</evidence>
<comment type="function">
    <text evidence="1">E3 UFM1-protein ligase that mediates ufmylation of target proteins.</text>
</comment>
<dbReference type="EnsemblMetazoa" id="CPIJ000218-RA">
    <property type="protein sequence ID" value="CPIJ000218-PA"/>
    <property type="gene ID" value="CPIJ000218"/>
</dbReference>
<dbReference type="EMBL" id="DS231815">
    <property type="protein sequence ID" value="EDS35191.1"/>
    <property type="molecule type" value="Genomic_DNA"/>
</dbReference>
<dbReference type="eggNOG" id="KOG2235">
    <property type="taxonomic scope" value="Eukaryota"/>
</dbReference>
<dbReference type="PANTHER" id="PTHR31057">
    <property type="entry name" value="E3 UFM1-PROTEIN LIGASE 1"/>
    <property type="match status" value="1"/>
</dbReference>
<feature type="region of interest" description="Disordered" evidence="4">
    <location>
        <begin position="1"/>
        <end position="126"/>
    </location>
</feature>
<organism>
    <name type="scientific">Culex quinquefasciatus</name>
    <name type="common">Southern house mosquito</name>
    <name type="synonym">Culex pungens</name>
    <dbReference type="NCBI Taxonomy" id="7176"/>
    <lineage>
        <taxon>Eukaryota</taxon>
        <taxon>Metazoa</taxon>
        <taxon>Ecdysozoa</taxon>
        <taxon>Arthropoda</taxon>
        <taxon>Hexapoda</taxon>
        <taxon>Insecta</taxon>
        <taxon>Pterygota</taxon>
        <taxon>Neoptera</taxon>
        <taxon>Endopterygota</taxon>
        <taxon>Diptera</taxon>
        <taxon>Nematocera</taxon>
        <taxon>Culicoidea</taxon>
        <taxon>Culicidae</taxon>
        <taxon>Culicinae</taxon>
        <taxon>Culicini</taxon>
        <taxon>Culex</taxon>
        <taxon>Culex</taxon>
    </lineage>
</organism>
<feature type="compositionally biased region" description="Basic and acidic residues" evidence="4">
    <location>
        <begin position="110"/>
        <end position="126"/>
    </location>
</feature>
<evidence type="ECO:0000313" key="7">
    <source>
        <dbReference type="EnsemblMetazoa" id="CPIJ000218-PA"/>
    </source>
</evidence>
<dbReference type="KEGG" id="cqu:CpipJ_CPIJ000218"/>
<accession>B0VZU9</accession>
<evidence type="ECO:0000256" key="1">
    <source>
        <dbReference type="ARBA" id="ARBA00003950"/>
    </source>
</evidence>
<dbReference type="HOGENOM" id="CLU_906908_0_0_1"/>
<evidence type="ECO:0000256" key="2">
    <source>
        <dbReference type="ARBA" id="ARBA00014160"/>
    </source>
</evidence>
<dbReference type="InterPro" id="IPR018611">
    <property type="entry name" value="Ufl1"/>
</dbReference>
<dbReference type="AlphaFoldDB" id="B0VZU9"/>
<keyword evidence="8" id="KW-1185">Reference proteome</keyword>
<dbReference type="PANTHER" id="PTHR31057:SF0">
    <property type="entry name" value="E3 UFM1-PROTEIN LIGASE 1"/>
    <property type="match status" value="1"/>
</dbReference>
<protein>
    <recommendedName>
        <fullName evidence="2">E3 UFM1-protein ligase 1 homolog</fullName>
    </recommendedName>
    <alternativeName>
        <fullName evidence="3">E3 UFM1-protein transferase 1 homolog</fullName>
    </alternativeName>
</protein>
<dbReference type="GO" id="GO:1990592">
    <property type="term" value="P:protein K69-linked ufmylation"/>
    <property type="evidence" value="ECO:0007669"/>
    <property type="project" value="TreeGrafter"/>
</dbReference>
<reference evidence="7" key="2">
    <citation type="submission" date="2020-05" db="UniProtKB">
        <authorList>
            <consortium name="EnsemblMetazoa"/>
        </authorList>
    </citation>
    <scope>IDENTIFICATION</scope>
    <source>
        <strain evidence="7">JHB</strain>
    </source>
</reference>
<dbReference type="OrthoDB" id="10258297at2759"/>
<dbReference type="Pfam" id="PF09743">
    <property type="entry name" value="E3_UFM1_ligase"/>
    <property type="match status" value="1"/>
</dbReference>
<reference evidence="6" key="1">
    <citation type="submission" date="2007-03" db="EMBL/GenBank/DDBJ databases">
        <title>Annotation of Culex pipiens quinquefasciatus.</title>
        <authorList>
            <consortium name="The Broad Institute Genome Sequencing Platform"/>
            <person name="Atkinson P.W."/>
            <person name="Hemingway J."/>
            <person name="Christensen B.M."/>
            <person name="Higgs S."/>
            <person name="Kodira C."/>
            <person name="Hannick L."/>
            <person name="Megy K."/>
            <person name="O'Leary S."/>
            <person name="Pearson M."/>
            <person name="Haas B.J."/>
            <person name="Mauceli E."/>
            <person name="Wortman J.R."/>
            <person name="Lee N.H."/>
            <person name="Guigo R."/>
            <person name="Stanke M."/>
            <person name="Alvarado L."/>
            <person name="Amedeo P."/>
            <person name="Antoine C.H."/>
            <person name="Arensburger P."/>
            <person name="Bidwell S.L."/>
            <person name="Crawford M."/>
            <person name="Camaro F."/>
            <person name="Devon K."/>
            <person name="Engels R."/>
            <person name="Hammond M."/>
            <person name="Howarth C."/>
            <person name="Koehrsen M."/>
            <person name="Lawson D."/>
            <person name="Montgomery P."/>
            <person name="Nene V."/>
            <person name="Nusbaum C."/>
            <person name="Puiu D."/>
            <person name="Romero-Severson J."/>
            <person name="Severson D.W."/>
            <person name="Shumway M."/>
            <person name="Sisk P."/>
            <person name="Stolte C."/>
            <person name="Zeng Q."/>
            <person name="Eisenstadt E."/>
            <person name="Fraser-Liggett C."/>
            <person name="Strausberg R."/>
            <person name="Galagan J."/>
            <person name="Birren B."/>
            <person name="Collins F.H."/>
        </authorList>
    </citation>
    <scope>NUCLEOTIDE SEQUENCE [LARGE SCALE GENOMIC DNA]</scope>
    <source>
        <strain evidence="6">JHB</strain>
    </source>
</reference>
<name>B0VZU9_CULQU</name>
<dbReference type="GO" id="GO:0005789">
    <property type="term" value="C:endoplasmic reticulum membrane"/>
    <property type="evidence" value="ECO:0007669"/>
    <property type="project" value="TreeGrafter"/>
</dbReference>
<dbReference type="VEuPathDB" id="VectorBase:CPIJ000218"/>
<sequence>MGKTRAVESESESESEPESVESGLFGDLESESESSKLEQLESESEPESAKFYELESESESELKISDNPESNVWKSDKTPASMQSSPPSPAFQRGKVKKATRTTLHLQPPVKKEARRDDEERPRGIQVGHDTDTHVVTTRTFSTILKGSSSGGLAKNKPASTADSVWLFSERTFSPLFRSLAAGPVNFIVLTEAKPLVHDDFRLGRNRAARFRLPECPADDQLPKVGCRNYVEVVALLIEKGLLEVIYTTDGKEYLTQIHLKKKVRDGMFLRGGRINLIDLANVDHCEQDCFSLGPGGCAAAGAPRWA</sequence>
<dbReference type="InterPro" id="IPR056579">
    <property type="entry name" value="Ufl1_N"/>
</dbReference>
<evidence type="ECO:0000256" key="4">
    <source>
        <dbReference type="SAM" id="MobiDB-lite"/>
    </source>
</evidence>
<evidence type="ECO:0000313" key="8">
    <source>
        <dbReference type="Proteomes" id="UP000002320"/>
    </source>
</evidence>
<dbReference type="GO" id="GO:0061666">
    <property type="term" value="F:UFM1 ligase activity"/>
    <property type="evidence" value="ECO:0007669"/>
    <property type="project" value="InterPro"/>
</dbReference>
<dbReference type="VEuPathDB" id="VectorBase:CQUJHB001851"/>
<evidence type="ECO:0000313" key="6">
    <source>
        <dbReference type="EMBL" id="EDS35191.1"/>
    </source>
</evidence>
<gene>
    <name evidence="7" type="primary">6031140</name>
    <name evidence="6" type="ORF">CpipJ_CPIJ000218</name>
</gene>
<proteinExistence type="predicted"/>
<dbReference type="Proteomes" id="UP000002320">
    <property type="component" value="Unassembled WGS sequence"/>
</dbReference>
<evidence type="ECO:0000259" key="5">
    <source>
        <dbReference type="Pfam" id="PF09743"/>
    </source>
</evidence>
<dbReference type="GO" id="GO:0034976">
    <property type="term" value="P:response to endoplasmic reticulum stress"/>
    <property type="evidence" value="ECO:0007669"/>
    <property type="project" value="TreeGrafter"/>
</dbReference>